<keyword evidence="7" id="KW-0560">Oxidoreductase</keyword>
<keyword evidence="8" id="KW-0408">Iron</keyword>
<dbReference type="Gene3D" id="1.10.630.10">
    <property type="entry name" value="Cytochrome P450"/>
    <property type="match status" value="1"/>
</dbReference>
<evidence type="ECO:0000256" key="1">
    <source>
        <dbReference type="ARBA" id="ARBA00004174"/>
    </source>
</evidence>
<evidence type="ECO:0000313" key="11">
    <source>
        <dbReference type="EMBL" id="CAI9177909.1"/>
    </source>
</evidence>
<evidence type="ECO:0000256" key="8">
    <source>
        <dbReference type="ARBA" id="ARBA00023004"/>
    </source>
</evidence>
<gene>
    <name evidence="11" type="ORF">MRATA1EN1_LOCUS26871</name>
</gene>
<dbReference type="EMBL" id="OX459943">
    <property type="protein sequence ID" value="CAI9177909.1"/>
    <property type="molecule type" value="Genomic_DNA"/>
</dbReference>
<dbReference type="InterPro" id="IPR036396">
    <property type="entry name" value="Cyt_P450_sf"/>
</dbReference>
<evidence type="ECO:0000256" key="10">
    <source>
        <dbReference type="ARBA" id="ARBA00023136"/>
    </source>
</evidence>
<evidence type="ECO:0000256" key="4">
    <source>
        <dbReference type="ARBA" id="ARBA00022723"/>
    </source>
</evidence>
<keyword evidence="4" id="KW-0479">Metal-binding</keyword>
<organism evidence="11 12">
    <name type="scientific">Rangifer tarandus platyrhynchus</name>
    <name type="common">Svalbard reindeer</name>
    <dbReference type="NCBI Taxonomy" id="3082113"/>
    <lineage>
        <taxon>Eukaryota</taxon>
        <taxon>Metazoa</taxon>
        <taxon>Chordata</taxon>
        <taxon>Craniata</taxon>
        <taxon>Vertebrata</taxon>
        <taxon>Euteleostomi</taxon>
        <taxon>Mammalia</taxon>
        <taxon>Eutheria</taxon>
        <taxon>Laurasiatheria</taxon>
        <taxon>Artiodactyla</taxon>
        <taxon>Ruminantia</taxon>
        <taxon>Pecora</taxon>
        <taxon>Cervidae</taxon>
        <taxon>Odocoileinae</taxon>
        <taxon>Rangifer</taxon>
    </lineage>
</organism>
<keyword evidence="10" id="KW-0472">Membrane</keyword>
<dbReference type="PANTHER" id="PTHR24300">
    <property type="entry name" value="CYTOCHROME P450 508A4-RELATED"/>
    <property type="match status" value="1"/>
</dbReference>
<keyword evidence="5" id="KW-0256">Endoplasmic reticulum</keyword>
<protein>
    <submittedName>
        <fullName evidence="11">Uncharacterized protein</fullName>
    </submittedName>
</protein>
<keyword evidence="12" id="KW-1185">Reference proteome</keyword>
<dbReference type="SUPFAM" id="SSF48264">
    <property type="entry name" value="Cytochrome P450"/>
    <property type="match status" value="1"/>
</dbReference>
<evidence type="ECO:0000256" key="2">
    <source>
        <dbReference type="ARBA" id="ARBA00004406"/>
    </source>
</evidence>
<dbReference type="InterPro" id="IPR050182">
    <property type="entry name" value="Cytochrome_P450_fam2"/>
</dbReference>
<name>A0ABN8ZVX1_RANTA</name>
<dbReference type="Proteomes" id="UP001176941">
    <property type="component" value="Chromosome 7"/>
</dbReference>
<proteinExistence type="inferred from homology"/>
<dbReference type="InterPro" id="IPR001128">
    <property type="entry name" value="Cyt_P450"/>
</dbReference>
<comment type="similarity">
    <text evidence="3">Belongs to the cytochrome P450 family.</text>
</comment>
<sequence>MLGKIEASRRLWSCVHSVFWHEATVVLHGCEAVKQVLIDQSEEFSGRGSLPVADHINQGLGIVFSNGEIWKQTRHFSLMVLRNMGMGKRTIEHRIQEEALCLVGALKNQRSSMLSLFTTLFPRKS</sequence>
<comment type="subcellular location">
    <subcellularLocation>
        <location evidence="2">Endoplasmic reticulum membrane</location>
        <topology evidence="2">Peripheral membrane protein</topology>
    </subcellularLocation>
    <subcellularLocation>
        <location evidence="1">Microsome membrane</location>
        <topology evidence="1">Peripheral membrane protein</topology>
    </subcellularLocation>
</comment>
<evidence type="ECO:0000256" key="7">
    <source>
        <dbReference type="ARBA" id="ARBA00023002"/>
    </source>
</evidence>
<evidence type="ECO:0000313" key="12">
    <source>
        <dbReference type="Proteomes" id="UP001176941"/>
    </source>
</evidence>
<reference evidence="11" key="1">
    <citation type="submission" date="2023-04" db="EMBL/GenBank/DDBJ databases">
        <authorList>
            <consortium name="ELIXIR-Norway"/>
        </authorList>
    </citation>
    <scope>NUCLEOTIDE SEQUENCE [LARGE SCALE GENOMIC DNA]</scope>
</reference>
<keyword evidence="9" id="KW-0503">Monooxygenase</keyword>
<evidence type="ECO:0000256" key="5">
    <source>
        <dbReference type="ARBA" id="ARBA00022824"/>
    </source>
</evidence>
<dbReference type="Pfam" id="PF00067">
    <property type="entry name" value="p450"/>
    <property type="match status" value="1"/>
</dbReference>
<evidence type="ECO:0000256" key="3">
    <source>
        <dbReference type="ARBA" id="ARBA00010617"/>
    </source>
</evidence>
<evidence type="ECO:0000256" key="6">
    <source>
        <dbReference type="ARBA" id="ARBA00022848"/>
    </source>
</evidence>
<accession>A0ABN8ZVX1</accession>
<evidence type="ECO:0000256" key="9">
    <source>
        <dbReference type="ARBA" id="ARBA00023033"/>
    </source>
</evidence>
<keyword evidence="6" id="KW-0492">Microsome</keyword>
<dbReference type="PANTHER" id="PTHR24300:SF200">
    <property type="entry name" value="CYTOCHROME P450 2C70"/>
    <property type="match status" value="1"/>
</dbReference>